<dbReference type="EMBL" id="PRLE01000004">
    <property type="protein sequence ID" value="RAW58829.1"/>
    <property type="molecule type" value="Genomic_DNA"/>
</dbReference>
<keyword evidence="1" id="KW-0812">Transmembrane</keyword>
<evidence type="ECO:0000313" key="2">
    <source>
        <dbReference type="EMBL" id="RAW58829.1"/>
    </source>
</evidence>
<feature type="transmembrane region" description="Helical" evidence="1">
    <location>
        <begin position="33"/>
        <end position="52"/>
    </location>
</feature>
<protein>
    <submittedName>
        <fullName evidence="2">Uncharacterized protein</fullName>
    </submittedName>
</protein>
<sequence length="231" mass="26351">MSIKQHFARWKETEAAKLRPMTAKQRAGYILHYYRFWFIGLALLLLVGFYIGDAVIQSHKEILLQGFFTNDEYNLFPAERIEKDYAATQTLTRQQRVVFDDALYIDLGGEASEYTAASNGKLTAYMMMHELDFVVTSDEVLEYYKDTFPMEDLEALLPADLREALADQLFFNTDADGKTTAIALDMTQSRFVAGTGADADPNVQHTYYFFVPAGAPHPEQIVQFLRYSFGL</sequence>
<keyword evidence="1" id="KW-1133">Transmembrane helix</keyword>
<reference evidence="2 3" key="1">
    <citation type="submission" date="2018-02" db="EMBL/GenBank/DDBJ databases">
        <title>Complete genome sequencing of Faecalibacterium prausnitzii strains isolated from the human gut.</title>
        <authorList>
            <person name="Fitzgerald B.C."/>
            <person name="Shkoporov A.N."/>
            <person name="Ross P.R."/>
            <person name="Hill C."/>
        </authorList>
    </citation>
    <scope>NUCLEOTIDE SEQUENCE [LARGE SCALE GENOMIC DNA]</scope>
    <source>
        <strain evidence="2 3">APC923/61-1</strain>
    </source>
</reference>
<evidence type="ECO:0000256" key="1">
    <source>
        <dbReference type="SAM" id="Phobius"/>
    </source>
</evidence>
<evidence type="ECO:0000313" key="3">
    <source>
        <dbReference type="Proteomes" id="UP000250583"/>
    </source>
</evidence>
<dbReference type="OrthoDB" id="1925387at2"/>
<dbReference type="RefSeq" id="WP_112148691.1">
    <property type="nucleotide sequence ID" value="NZ_PRLE01000004.1"/>
</dbReference>
<proteinExistence type="predicted"/>
<gene>
    <name evidence="2" type="ORF">C4N22_08870</name>
</gene>
<dbReference type="AlphaFoldDB" id="A0A329UBH7"/>
<organism evidence="2 3">
    <name type="scientific">Faecalibacterium prausnitzii</name>
    <dbReference type="NCBI Taxonomy" id="853"/>
    <lineage>
        <taxon>Bacteria</taxon>
        <taxon>Bacillati</taxon>
        <taxon>Bacillota</taxon>
        <taxon>Clostridia</taxon>
        <taxon>Eubacteriales</taxon>
        <taxon>Oscillospiraceae</taxon>
        <taxon>Faecalibacterium</taxon>
    </lineage>
</organism>
<dbReference type="Proteomes" id="UP000250583">
    <property type="component" value="Unassembled WGS sequence"/>
</dbReference>
<comment type="caution">
    <text evidence="2">The sequence shown here is derived from an EMBL/GenBank/DDBJ whole genome shotgun (WGS) entry which is preliminary data.</text>
</comment>
<keyword evidence="1" id="KW-0472">Membrane</keyword>
<name>A0A329UBH7_9FIRM</name>
<accession>A0A329UBH7</accession>